<dbReference type="InterPro" id="IPR050229">
    <property type="entry name" value="GlpE_sulfurtransferase"/>
</dbReference>
<dbReference type="PANTHER" id="PTHR43031:SF1">
    <property type="entry name" value="PYRIDINE NUCLEOTIDE-DISULPHIDE OXIDOREDUCTASE"/>
    <property type="match status" value="1"/>
</dbReference>
<dbReference type="PROSITE" id="PS50987">
    <property type="entry name" value="HTH_ARSR_2"/>
    <property type="match status" value="1"/>
</dbReference>
<dbReference type="OrthoDB" id="9814704at2"/>
<feature type="domain" description="Rhodanese" evidence="1">
    <location>
        <begin position="130"/>
        <end position="219"/>
    </location>
</feature>
<dbReference type="SUPFAM" id="SSF52821">
    <property type="entry name" value="Rhodanese/Cell cycle control phosphatase"/>
    <property type="match status" value="1"/>
</dbReference>
<dbReference type="RefSeq" id="WP_077243843.1">
    <property type="nucleotide sequence ID" value="NZ_MUZR01000010.1"/>
</dbReference>
<dbReference type="PRINTS" id="PR00778">
    <property type="entry name" value="HTHARSR"/>
</dbReference>
<dbReference type="InterPro" id="IPR036390">
    <property type="entry name" value="WH_DNA-bd_sf"/>
</dbReference>
<dbReference type="Pfam" id="PF00581">
    <property type="entry name" value="Rhodanese"/>
    <property type="match status" value="1"/>
</dbReference>
<evidence type="ECO:0000313" key="3">
    <source>
        <dbReference type="EMBL" id="OOC10746.1"/>
    </source>
</evidence>
<dbReference type="InterPro" id="IPR001763">
    <property type="entry name" value="Rhodanese-like_dom"/>
</dbReference>
<sequence length="222" mass="24821">MDERELKDVLYEQVARITRAAASPRRLELIEVLVQGEKTVEQLAADTDISVKLASAHLKALREARLVEARRAGRHVHYRLAGRHVADFWVVLRSLAEERLLELQAATRELTECADELAPVAGPELLEQARRGDVVVLDVRPGVEYAAGHLPCARSIPLQELNQRLQELPADRPVVAYCRGPYCLMAKEAVALLREHGIAAQRVEEGVAEWRHAGLPLTDERD</sequence>
<dbReference type="PANTHER" id="PTHR43031">
    <property type="entry name" value="FAD-DEPENDENT OXIDOREDUCTASE"/>
    <property type="match status" value="1"/>
</dbReference>
<dbReference type="SMART" id="SM00450">
    <property type="entry name" value="RHOD"/>
    <property type="match status" value="1"/>
</dbReference>
<evidence type="ECO:0000259" key="2">
    <source>
        <dbReference type="PROSITE" id="PS50987"/>
    </source>
</evidence>
<name>A0A1V3A0A0_9GAMM</name>
<proteinExistence type="predicted"/>
<dbReference type="CDD" id="cd00090">
    <property type="entry name" value="HTH_ARSR"/>
    <property type="match status" value="1"/>
</dbReference>
<dbReference type="Pfam" id="PF01022">
    <property type="entry name" value="HTH_5"/>
    <property type="match status" value="1"/>
</dbReference>
<keyword evidence="4" id="KW-1185">Reference proteome</keyword>
<evidence type="ECO:0000259" key="1">
    <source>
        <dbReference type="PROSITE" id="PS50206"/>
    </source>
</evidence>
<dbReference type="SMART" id="SM00418">
    <property type="entry name" value="HTH_ARSR"/>
    <property type="match status" value="1"/>
</dbReference>
<gene>
    <name evidence="3" type="ORF">B1A74_04095</name>
</gene>
<protein>
    <submittedName>
        <fullName evidence="3">ArsR family transcriptional regulator</fullName>
    </submittedName>
</protein>
<dbReference type="Gene3D" id="3.40.250.10">
    <property type="entry name" value="Rhodanese-like domain"/>
    <property type="match status" value="1"/>
</dbReference>
<dbReference type="Gene3D" id="1.10.10.10">
    <property type="entry name" value="Winged helix-like DNA-binding domain superfamily/Winged helix DNA-binding domain"/>
    <property type="match status" value="1"/>
</dbReference>
<dbReference type="Proteomes" id="UP000189177">
    <property type="component" value="Unassembled WGS sequence"/>
</dbReference>
<dbReference type="PROSITE" id="PS50206">
    <property type="entry name" value="RHODANESE_3"/>
    <property type="match status" value="1"/>
</dbReference>
<comment type="caution">
    <text evidence="3">The sequence shown here is derived from an EMBL/GenBank/DDBJ whole genome shotgun (WGS) entry which is preliminary data.</text>
</comment>
<organism evidence="3 4">
    <name type="scientific">Thioalkalivibrio halophilus</name>
    <dbReference type="NCBI Taxonomy" id="252474"/>
    <lineage>
        <taxon>Bacteria</taxon>
        <taxon>Pseudomonadati</taxon>
        <taxon>Pseudomonadota</taxon>
        <taxon>Gammaproteobacteria</taxon>
        <taxon>Chromatiales</taxon>
        <taxon>Ectothiorhodospiraceae</taxon>
        <taxon>Thioalkalivibrio</taxon>
    </lineage>
</organism>
<dbReference type="InterPro" id="IPR036873">
    <property type="entry name" value="Rhodanese-like_dom_sf"/>
</dbReference>
<dbReference type="NCBIfam" id="NF033788">
    <property type="entry name" value="HTH_metalloreg"/>
    <property type="match status" value="1"/>
</dbReference>
<reference evidence="3 4" key="1">
    <citation type="submission" date="2017-02" db="EMBL/GenBank/DDBJ databases">
        <title>Genomic diversity within the haloalkaliphilic genus Thioalkalivibrio.</title>
        <authorList>
            <person name="Ahn A.-C."/>
            <person name="Meier-Kolthoff J."/>
            <person name="Overmars L."/>
            <person name="Richter M."/>
            <person name="Woyke T."/>
            <person name="Sorokin D.Y."/>
            <person name="Muyzer G."/>
        </authorList>
    </citation>
    <scope>NUCLEOTIDE SEQUENCE [LARGE SCALE GENOMIC DNA]</scope>
    <source>
        <strain evidence="3 4">HL17</strain>
    </source>
</reference>
<dbReference type="InterPro" id="IPR001845">
    <property type="entry name" value="HTH_ArsR_DNA-bd_dom"/>
</dbReference>
<dbReference type="InterPro" id="IPR036388">
    <property type="entry name" value="WH-like_DNA-bd_sf"/>
</dbReference>
<evidence type="ECO:0000313" key="4">
    <source>
        <dbReference type="Proteomes" id="UP000189177"/>
    </source>
</evidence>
<dbReference type="AlphaFoldDB" id="A0A1V3A0A0"/>
<accession>A0A1V3A0A0</accession>
<feature type="domain" description="HTH arsR-type" evidence="2">
    <location>
        <begin position="6"/>
        <end position="100"/>
    </location>
</feature>
<dbReference type="InterPro" id="IPR011991">
    <property type="entry name" value="ArsR-like_HTH"/>
</dbReference>
<dbReference type="CDD" id="cd00158">
    <property type="entry name" value="RHOD"/>
    <property type="match status" value="1"/>
</dbReference>
<dbReference type="SUPFAM" id="SSF46785">
    <property type="entry name" value="Winged helix' DNA-binding domain"/>
    <property type="match status" value="1"/>
</dbReference>
<dbReference type="STRING" id="252474.B1A74_04095"/>
<dbReference type="GO" id="GO:0003700">
    <property type="term" value="F:DNA-binding transcription factor activity"/>
    <property type="evidence" value="ECO:0007669"/>
    <property type="project" value="InterPro"/>
</dbReference>
<dbReference type="EMBL" id="MUZR01000010">
    <property type="protein sequence ID" value="OOC10746.1"/>
    <property type="molecule type" value="Genomic_DNA"/>
</dbReference>